<sequence>MPEVTQESKSSVKVTLNAKGEAQLEIKLYEGEVCLRDDKDAFEPIHGHEIPAVLVRRLFLTIRALEQRGIKVVGRDLPDEG</sequence>
<evidence type="ECO:0000313" key="1">
    <source>
        <dbReference type="EMBL" id="KKK89579.1"/>
    </source>
</evidence>
<protein>
    <submittedName>
        <fullName evidence="1">Uncharacterized protein</fullName>
    </submittedName>
</protein>
<comment type="caution">
    <text evidence="1">The sequence shown here is derived from an EMBL/GenBank/DDBJ whole genome shotgun (WGS) entry which is preliminary data.</text>
</comment>
<reference evidence="1" key="1">
    <citation type="journal article" date="2015" name="Nature">
        <title>Complex archaea that bridge the gap between prokaryotes and eukaryotes.</title>
        <authorList>
            <person name="Spang A."/>
            <person name="Saw J.H."/>
            <person name="Jorgensen S.L."/>
            <person name="Zaremba-Niedzwiedzka K."/>
            <person name="Martijn J."/>
            <person name="Lind A.E."/>
            <person name="van Eijk R."/>
            <person name="Schleper C."/>
            <person name="Guy L."/>
            <person name="Ettema T.J."/>
        </authorList>
    </citation>
    <scope>NUCLEOTIDE SEQUENCE</scope>
</reference>
<proteinExistence type="predicted"/>
<accession>A0A0F9BG07</accession>
<organism evidence="1">
    <name type="scientific">marine sediment metagenome</name>
    <dbReference type="NCBI Taxonomy" id="412755"/>
    <lineage>
        <taxon>unclassified sequences</taxon>
        <taxon>metagenomes</taxon>
        <taxon>ecological metagenomes</taxon>
    </lineage>
</organism>
<dbReference type="EMBL" id="LAZR01049464">
    <property type="protein sequence ID" value="KKK89579.1"/>
    <property type="molecule type" value="Genomic_DNA"/>
</dbReference>
<dbReference type="AlphaFoldDB" id="A0A0F9BG07"/>
<name>A0A0F9BG07_9ZZZZ</name>
<gene>
    <name evidence="1" type="ORF">LCGC14_2731690</name>
</gene>